<sequence>MFSINNVPKYPRNHNVLTNHDSYEYSMNLGSSYSDSKYELNLDDIYVGATFNKLYLYSRQLNKRVLFESNNMYNFLKESNLYRLLREISMESVKCIEPMNDVSIDSFSYSPRIRYKNVILKPAYWKINEMVLPLPKNEEWDQQFLKYQEQFNIPNIVNLVYGDNKLLLNLSIANHRYLLMKEYKKHKRIRLVESFLPQSNNDHVYEIVTPIYKKSSYRGPEIEIPKYNNTDIEYDKEWFAIHIYIEKSSQDTFIIDNLYPFVKHLKGKGDIDQYFLMRYIKQGDILKLRLYRNDENYNEIYSILKDWLSFVRQTTEVSDYEFVSYEPEFFRYGGKNTIDEIESFFEYDTNLAVNIIDNDFKFERPFVVAISIMYLFEMLSISNEERMEIVNNYVPTSFKSKEIRPYKNELVTICNPENNFENIAKHYSDIYRILKDDNQILSKLNERLKQPLTTKRSRIIGSLIHMRCNRIFGVDKDQETFVLSIVKEIVKTQKYWCGDKND</sequence>
<dbReference type="Proteomes" id="UP000254224">
    <property type="component" value="Unassembled WGS sequence"/>
</dbReference>
<dbReference type="Pfam" id="PF04738">
    <property type="entry name" value="Lant_dehydr_N"/>
    <property type="match status" value="1"/>
</dbReference>
<comment type="caution">
    <text evidence="3">The sequence shown here is derived from an EMBL/GenBank/DDBJ whole genome shotgun (WGS) entry which is preliminary data.</text>
</comment>
<reference evidence="3 4" key="1">
    <citation type="submission" date="2018-06" db="EMBL/GenBank/DDBJ databases">
        <authorList>
            <consortium name="Pathogen Informatics"/>
            <person name="Doyle S."/>
        </authorList>
    </citation>
    <scope>NUCLEOTIDE SEQUENCE [LARGE SCALE GENOMIC DNA]</scope>
    <source>
        <strain evidence="3 4">NCTC7972</strain>
    </source>
</reference>
<evidence type="ECO:0000259" key="1">
    <source>
        <dbReference type="Pfam" id="PF04738"/>
    </source>
</evidence>
<dbReference type="NCBIfam" id="TIGR03891">
    <property type="entry name" value="thiopep_ocin"/>
    <property type="match status" value="1"/>
</dbReference>
<dbReference type="EMBL" id="UHAI01000005">
    <property type="protein sequence ID" value="SUK60859.1"/>
    <property type="molecule type" value="Genomic_DNA"/>
</dbReference>
<dbReference type="InterPro" id="IPR023809">
    <property type="entry name" value="Thiopep_bacteriocin_synth_dom"/>
</dbReference>
<organism evidence="3 4">
    <name type="scientific">Staphylococcus aureus</name>
    <dbReference type="NCBI Taxonomy" id="1280"/>
    <lineage>
        <taxon>Bacteria</taxon>
        <taxon>Bacillati</taxon>
        <taxon>Bacillota</taxon>
        <taxon>Bacilli</taxon>
        <taxon>Bacillales</taxon>
        <taxon>Staphylococcaceae</taxon>
        <taxon>Staphylococcus</taxon>
    </lineage>
</organism>
<protein>
    <submittedName>
        <fullName evidence="3">Thiopeptide-type bacteriocin biosynthesis domain protein</fullName>
    </submittedName>
</protein>
<gene>
    <name evidence="3" type="ORF">NCTC7972_02770</name>
</gene>
<dbReference type="AlphaFoldDB" id="A0A8G2I1L4"/>
<proteinExistence type="predicted"/>
<name>A0A8G2I1L4_STAAU</name>
<evidence type="ECO:0000313" key="3">
    <source>
        <dbReference type="EMBL" id="SUK60859.1"/>
    </source>
</evidence>
<accession>A0A8G2I1L4</accession>
<feature type="domain" description="Thiopeptide-type bacteriocin biosynthesis" evidence="2">
    <location>
        <begin position="238"/>
        <end position="487"/>
    </location>
</feature>
<evidence type="ECO:0000313" key="4">
    <source>
        <dbReference type="Proteomes" id="UP000254224"/>
    </source>
</evidence>
<dbReference type="Pfam" id="PF14028">
    <property type="entry name" value="Lant_dehydr_C"/>
    <property type="match status" value="1"/>
</dbReference>
<feature type="domain" description="Lantibiotic dehydratase N-terminal" evidence="1">
    <location>
        <begin position="4"/>
        <end position="179"/>
    </location>
</feature>
<dbReference type="InterPro" id="IPR006827">
    <property type="entry name" value="Lant_deHydtase_N"/>
</dbReference>
<evidence type="ECO:0000259" key="2">
    <source>
        <dbReference type="Pfam" id="PF14028"/>
    </source>
</evidence>